<dbReference type="OrthoDB" id="10634925at2759"/>
<dbReference type="AlphaFoldDB" id="U4KXS1"/>
<keyword evidence="3" id="KW-1185">Reference proteome</keyword>
<proteinExistence type="predicted"/>
<dbReference type="Proteomes" id="UP000018144">
    <property type="component" value="Unassembled WGS sequence"/>
</dbReference>
<feature type="signal peptide" evidence="1">
    <location>
        <begin position="1"/>
        <end position="19"/>
    </location>
</feature>
<name>U4KXS1_PYROM</name>
<gene>
    <name evidence="2" type="ORF">PCON_06554</name>
</gene>
<evidence type="ECO:0000313" key="2">
    <source>
        <dbReference type="EMBL" id="CCX06967.1"/>
    </source>
</evidence>
<organism evidence="2 3">
    <name type="scientific">Pyronema omphalodes (strain CBS 100304)</name>
    <name type="common">Pyronema confluens</name>
    <dbReference type="NCBI Taxonomy" id="1076935"/>
    <lineage>
        <taxon>Eukaryota</taxon>
        <taxon>Fungi</taxon>
        <taxon>Dikarya</taxon>
        <taxon>Ascomycota</taxon>
        <taxon>Pezizomycotina</taxon>
        <taxon>Pezizomycetes</taxon>
        <taxon>Pezizales</taxon>
        <taxon>Pyronemataceae</taxon>
        <taxon>Pyronema</taxon>
    </lineage>
</organism>
<dbReference type="EMBL" id="HF935329">
    <property type="protein sequence ID" value="CCX06967.1"/>
    <property type="molecule type" value="Genomic_DNA"/>
</dbReference>
<dbReference type="STRING" id="1076935.U4KXS1"/>
<accession>U4KXS1</accession>
<evidence type="ECO:0000256" key="1">
    <source>
        <dbReference type="SAM" id="SignalP"/>
    </source>
</evidence>
<protein>
    <submittedName>
        <fullName evidence="2">Uncharacterized protein</fullName>
    </submittedName>
</protein>
<sequence>MKIHALLFLASLVGGPASAAPTPKDHSDPYALTEAQKNYIIASSQPRPAHIQPAPFLAPLPPLIQDATLTNSQLLTTSGLIPPLIGSHPDPKFDLTQQQIEPVLRAGYIPPPVTPPVIQRFLLLDEDAGFKVAAVTLPPGINPIEGDGKGHTGKPWDIPIIKDTAEIMGLLHPPPPPPVAAPVFPGFEDPPPQGVHPPMMPPVFPFPGQVQEGFHPPMLLPDIPPPPPPTPEVAPPGVHPPMLLPEIPTPGELPAGLHPPHAIPDYPMPGVHPPMAVPSIPEPGEVPAGFHPPMVLPEFVPPPPPKFEYNTFPGMYPTLEDMEPLPTGTWITPSGAEIPIVNGHEAIYPPQLTEPRPQVPERDGFTFGYIHYMPLIPEKPQSVWEHEWMDSNGVLQSKMVKYDGWGMVDATKEEVQRHQEYEEYMERNGWIFQQDLWGDGDGDGESVYEGSGYERSLYDAPAPSMPSWRQFEVGLQQSGEMEVPVLPEIPGPGF</sequence>
<feature type="chain" id="PRO_5004651501" evidence="1">
    <location>
        <begin position="20"/>
        <end position="494"/>
    </location>
</feature>
<keyword evidence="1" id="KW-0732">Signal</keyword>
<evidence type="ECO:0000313" key="3">
    <source>
        <dbReference type="Proteomes" id="UP000018144"/>
    </source>
</evidence>
<reference evidence="2 3" key="1">
    <citation type="journal article" date="2013" name="PLoS Genet.">
        <title>The genome and development-dependent transcriptomes of Pyronema confluens: a window into fungal evolution.</title>
        <authorList>
            <person name="Traeger S."/>
            <person name="Altegoer F."/>
            <person name="Freitag M."/>
            <person name="Gabaldon T."/>
            <person name="Kempken F."/>
            <person name="Kumar A."/>
            <person name="Marcet-Houben M."/>
            <person name="Poggeler S."/>
            <person name="Stajich J.E."/>
            <person name="Nowrousian M."/>
        </authorList>
    </citation>
    <scope>NUCLEOTIDE SEQUENCE [LARGE SCALE GENOMIC DNA]</scope>
    <source>
        <strain evidence="3">CBS 100304</strain>
        <tissue evidence="2">Vegetative mycelium</tissue>
    </source>
</reference>